<dbReference type="eggNOG" id="COG5662">
    <property type="taxonomic scope" value="Bacteria"/>
</dbReference>
<dbReference type="AlphaFoldDB" id="A0A249PCB9"/>
<protein>
    <recommendedName>
        <fullName evidence="3">Transmembrane anti-sigma factor</fullName>
    </recommendedName>
</protein>
<dbReference type="STRING" id="716928.GCA_000261485_00020"/>
<accession>A0A249PCB9</accession>
<reference evidence="1 2" key="1">
    <citation type="submission" date="2017-08" db="EMBL/GenBank/DDBJ databases">
        <title>Multipartite genome sequences of Sinorhizobium species nodulating soybeans.</title>
        <authorList>
            <person name="Tian C.F."/>
        </authorList>
    </citation>
    <scope>NUCLEOTIDE SEQUENCE [LARGE SCALE GENOMIC DNA]</scope>
    <source>
        <strain evidence="1 2">CCBAU 05684</strain>
    </source>
</reference>
<keyword evidence="2" id="KW-1185">Reference proteome</keyword>
<dbReference type="EMBL" id="CP023067">
    <property type="protein sequence ID" value="ASY63314.1"/>
    <property type="molecule type" value="Genomic_DNA"/>
</dbReference>
<gene>
    <name evidence="1" type="ORF">SJ05684_c18720</name>
</gene>
<sequence>MYPDETLMRFADGELDADAMAEIEQAMQTDDELVSRVSLFMETRRAAQAALKPLLDEPVPAGLTAAVEKMIAEKTSAQGARGAVVLPFPRRSANDRQANRWLAPIAASLGAVIAGFGGYWLRGAAEPAQQSPLNVAGIIGPALDEALVTVASGEEMQLPDSNERFRAIATFRDSTQALCREFEVDSPDRSTVVSVACRSGEEWRVTFAVVAPGDSGGYAPAASTETLDAYLAAIDARPQMDAAEEAQALGEIRADAER</sequence>
<evidence type="ECO:0000313" key="1">
    <source>
        <dbReference type="EMBL" id="ASY63314.1"/>
    </source>
</evidence>
<name>A0A249PCB9_9HYPH</name>
<dbReference type="KEGG" id="esj:SJ05684_c18720"/>
<dbReference type="Proteomes" id="UP000217211">
    <property type="component" value="Chromosome"/>
</dbReference>
<proteinExistence type="predicted"/>
<evidence type="ECO:0008006" key="3">
    <source>
        <dbReference type="Google" id="ProtNLM"/>
    </source>
</evidence>
<evidence type="ECO:0000313" key="2">
    <source>
        <dbReference type="Proteomes" id="UP000217211"/>
    </source>
</evidence>
<organism evidence="1 2">
    <name type="scientific">Sinorhizobium sojae CCBAU 05684</name>
    <dbReference type="NCBI Taxonomy" id="716928"/>
    <lineage>
        <taxon>Bacteria</taxon>
        <taxon>Pseudomonadati</taxon>
        <taxon>Pseudomonadota</taxon>
        <taxon>Alphaproteobacteria</taxon>
        <taxon>Hyphomicrobiales</taxon>
        <taxon>Rhizobiaceae</taxon>
        <taxon>Sinorhizobium/Ensifer group</taxon>
        <taxon>Sinorhizobium</taxon>
    </lineage>
</organism>